<dbReference type="PANTHER" id="PTHR12555:SF19">
    <property type="entry name" value="OS01G0144500 PROTEIN"/>
    <property type="match status" value="1"/>
</dbReference>
<evidence type="ECO:0000259" key="4">
    <source>
        <dbReference type="Pfam" id="PF03152"/>
    </source>
</evidence>
<sequence length="295" mass="32494">MDFEEYLNLQSATFAQLYRCLPISLLKKENADDGNRVFMPVSALDRLGYLHIEYPMQFQIQNATTLQTSYCGVLEFTADEGFIHIPTMMMEHLGLRENDLVLLRSTSIPKATFIKLQPHTSDFHKLSEPRYLLEYNFRNYFCLTTGETIAVAAGDRFYYLDVVETRPADAVCVIETDCEVEFDQALDQAEPAAAAAMQVDGVGAGEPEPARFTGFRMRMDGKPVGGGEEDDAAAGDGGGSRPKGGFGLARRLLPPVVASRGPSPARKTMGIGLPAKSILCSFKRTKNGISWCIDI</sequence>
<dbReference type="InterPro" id="IPR055418">
    <property type="entry name" value="UFD1_N2"/>
</dbReference>
<evidence type="ECO:0008006" key="7">
    <source>
        <dbReference type="Google" id="ProtNLM"/>
    </source>
</evidence>
<reference evidence="6" key="1">
    <citation type="journal article" date="2005" name="PLoS Biol.">
        <title>The genomes of Oryza sativa: a history of duplications.</title>
        <authorList>
            <person name="Yu J."/>
            <person name="Wang J."/>
            <person name="Lin W."/>
            <person name="Li S."/>
            <person name="Li H."/>
            <person name="Zhou J."/>
            <person name="Ni P."/>
            <person name="Dong W."/>
            <person name="Hu S."/>
            <person name="Zeng C."/>
            <person name="Zhang J."/>
            <person name="Zhang Y."/>
            <person name="Li R."/>
            <person name="Xu Z."/>
            <person name="Li S."/>
            <person name="Li X."/>
            <person name="Zheng H."/>
            <person name="Cong L."/>
            <person name="Lin L."/>
            <person name="Yin J."/>
            <person name="Geng J."/>
            <person name="Li G."/>
            <person name="Shi J."/>
            <person name="Liu J."/>
            <person name="Lv H."/>
            <person name="Li J."/>
            <person name="Wang J."/>
            <person name="Deng Y."/>
            <person name="Ran L."/>
            <person name="Shi X."/>
            <person name="Wang X."/>
            <person name="Wu Q."/>
            <person name="Li C."/>
            <person name="Ren X."/>
            <person name="Wang J."/>
            <person name="Wang X."/>
            <person name="Li D."/>
            <person name="Liu D."/>
            <person name="Zhang X."/>
            <person name="Ji Z."/>
            <person name="Zhao W."/>
            <person name="Sun Y."/>
            <person name="Zhang Z."/>
            <person name="Bao J."/>
            <person name="Han Y."/>
            <person name="Dong L."/>
            <person name="Ji J."/>
            <person name="Chen P."/>
            <person name="Wu S."/>
            <person name="Liu J."/>
            <person name="Xiao Y."/>
            <person name="Bu D."/>
            <person name="Tan J."/>
            <person name="Yang L."/>
            <person name="Ye C."/>
            <person name="Zhang J."/>
            <person name="Xu J."/>
            <person name="Zhou Y."/>
            <person name="Yu Y."/>
            <person name="Zhang B."/>
            <person name="Zhuang S."/>
            <person name="Wei H."/>
            <person name="Liu B."/>
            <person name="Lei M."/>
            <person name="Yu H."/>
            <person name="Li Y."/>
            <person name="Xu H."/>
            <person name="Wei S."/>
            <person name="He X."/>
            <person name="Fang L."/>
            <person name="Zhang Z."/>
            <person name="Zhang Y."/>
            <person name="Huang X."/>
            <person name="Su Z."/>
            <person name="Tong W."/>
            <person name="Li J."/>
            <person name="Tong Z."/>
            <person name="Li S."/>
            <person name="Ye J."/>
            <person name="Wang L."/>
            <person name="Fang L."/>
            <person name="Lei T."/>
            <person name="Chen C."/>
            <person name="Chen H."/>
            <person name="Xu Z."/>
            <person name="Li H."/>
            <person name="Huang H."/>
            <person name="Zhang F."/>
            <person name="Xu H."/>
            <person name="Li N."/>
            <person name="Zhao C."/>
            <person name="Li S."/>
            <person name="Dong L."/>
            <person name="Huang Y."/>
            <person name="Li L."/>
            <person name="Xi Y."/>
            <person name="Qi Q."/>
            <person name="Li W."/>
            <person name="Zhang B."/>
            <person name="Hu W."/>
            <person name="Zhang Y."/>
            <person name="Tian X."/>
            <person name="Jiao Y."/>
            <person name="Liang X."/>
            <person name="Jin J."/>
            <person name="Gao L."/>
            <person name="Zheng W."/>
            <person name="Hao B."/>
            <person name="Liu S."/>
            <person name="Wang W."/>
            <person name="Yuan L."/>
            <person name="Cao M."/>
            <person name="McDermott J."/>
            <person name="Samudrala R."/>
            <person name="Wang J."/>
            <person name="Wong G.K."/>
            <person name="Yang H."/>
        </authorList>
    </citation>
    <scope>NUCLEOTIDE SEQUENCE [LARGE SCALE GENOMIC DNA]</scope>
</reference>
<feature type="domain" description="Ubiquitin fusion degradation protein UFD1 N-terminal subdomain 1" evidence="4">
    <location>
        <begin position="14"/>
        <end position="109"/>
    </location>
</feature>
<organism evidence="6">
    <name type="scientific">Oryza sativa subsp. japonica</name>
    <name type="common">Rice</name>
    <dbReference type="NCBI Taxonomy" id="39947"/>
    <lineage>
        <taxon>Eukaryota</taxon>
        <taxon>Viridiplantae</taxon>
        <taxon>Streptophyta</taxon>
        <taxon>Embryophyta</taxon>
        <taxon>Tracheophyta</taxon>
        <taxon>Spermatophyta</taxon>
        <taxon>Magnoliopsida</taxon>
        <taxon>Liliopsida</taxon>
        <taxon>Poales</taxon>
        <taxon>Poaceae</taxon>
        <taxon>BOP clade</taxon>
        <taxon>Oryzoideae</taxon>
        <taxon>Oryzeae</taxon>
        <taxon>Oryzinae</taxon>
        <taxon>Oryza</taxon>
        <taxon>Oryza sativa</taxon>
    </lineage>
</organism>
<dbReference type="InterPro" id="IPR042299">
    <property type="entry name" value="Ufd1-like_Nn"/>
</dbReference>
<gene>
    <name evidence="6" type="ORF">OsJ_00341</name>
</gene>
<feature type="compositionally biased region" description="Gly residues" evidence="3">
    <location>
        <begin position="235"/>
        <end position="247"/>
    </location>
</feature>
<feature type="region of interest" description="Disordered" evidence="3">
    <location>
        <begin position="220"/>
        <end position="248"/>
    </location>
</feature>
<evidence type="ECO:0000256" key="1">
    <source>
        <dbReference type="ARBA" id="ARBA00006043"/>
    </source>
</evidence>
<dbReference type="Proteomes" id="UP000007752">
    <property type="component" value="Chromosome 1"/>
</dbReference>
<dbReference type="Gene3D" id="2.40.40.50">
    <property type="entry name" value="Ubiquitin fusion degradation protein UFD1, N-terminal domain"/>
    <property type="match status" value="1"/>
</dbReference>
<dbReference type="GO" id="GO:0006511">
    <property type="term" value="P:ubiquitin-dependent protein catabolic process"/>
    <property type="evidence" value="ECO:0007669"/>
    <property type="project" value="InterPro"/>
</dbReference>
<reference evidence="6" key="2">
    <citation type="submission" date="2008-12" db="EMBL/GenBank/DDBJ databases">
        <title>Improved gene annotation of the rice (Oryza sativa) genomes.</title>
        <authorList>
            <person name="Wang J."/>
            <person name="Li R."/>
            <person name="Fan W."/>
            <person name="Huang Q."/>
            <person name="Zhang J."/>
            <person name="Zhou Y."/>
            <person name="Hu Y."/>
            <person name="Zi S."/>
            <person name="Li J."/>
            <person name="Ni P."/>
            <person name="Zheng H."/>
            <person name="Zhang Y."/>
            <person name="Zhao M."/>
            <person name="Hao Q."/>
            <person name="McDermott J."/>
            <person name="Samudrala R."/>
            <person name="Kristiansen K."/>
            <person name="Wong G.K.-S."/>
        </authorList>
    </citation>
    <scope>NUCLEOTIDE SEQUENCE</scope>
</reference>
<name>A2ZP59_ORYSJ</name>
<dbReference type="Pfam" id="PF03152">
    <property type="entry name" value="UFD1_N1"/>
    <property type="match status" value="1"/>
</dbReference>
<feature type="domain" description="Ubiquitin fusion degradation protein UFD1 N-terminal subdomain 2" evidence="5">
    <location>
        <begin position="110"/>
        <end position="184"/>
    </location>
</feature>
<dbReference type="AlphaFoldDB" id="A2ZP59"/>
<evidence type="ECO:0000256" key="2">
    <source>
        <dbReference type="ARBA" id="ARBA00022786"/>
    </source>
</evidence>
<dbReference type="InterPro" id="IPR004854">
    <property type="entry name" value="Ufd1-like"/>
</dbReference>
<keyword evidence="2" id="KW-0833">Ubl conjugation pathway</keyword>
<dbReference type="InterPro" id="IPR055417">
    <property type="entry name" value="UFD1_N1"/>
</dbReference>
<comment type="similarity">
    <text evidence="1">Belongs to the UFD1 family.</text>
</comment>
<protein>
    <recommendedName>
        <fullName evidence="7">Ubiquitin fusion degradation protein</fullName>
    </recommendedName>
</protein>
<dbReference type="EMBL" id="CM000138">
    <property type="protein sequence ID" value="EAZ10506.1"/>
    <property type="molecule type" value="Genomic_DNA"/>
</dbReference>
<proteinExistence type="inferred from homology"/>
<evidence type="ECO:0000313" key="6">
    <source>
        <dbReference type="EMBL" id="EAZ10506.1"/>
    </source>
</evidence>
<dbReference type="PANTHER" id="PTHR12555">
    <property type="entry name" value="UBIQUITIN FUSION DEGRADATON PROTEIN 1"/>
    <property type="match status" value="1"/>
</dbReference>
<dbReference type="Pfam" id="PF24842">
    <property type="entry name" value="UFD1_N2"/>
    <property type="match status" value="1"/>
</dbReference>
<evidence type="ECO:0000259" key="5">
    <source>
        <dbReference type="Pfam" id="PF24842"/>
    </source>
</evidence>
<evidence type="ECO:0000256" key="3">
    <source>
        <dbReference type="SAM" id="MobiDB-lite"/>
    </source>
</evidence>
<accession>A2ZP59</accession>
<dbReference type="Gene3D" id="3.10.330.10">
    <property type="match status" value="1"/>
</dbReference>